<dbReference type="Proteomes" id="UP000017396">
    <property type="component" value="Chromosome"/>
</dbReference>
<dbReference type="GO" id="GO:0003723">
    <property type="term" value="F:RNA binding"/>
    <property type="evidence" value="ECO:0007669"/>
    <property type="project" value="UniProtKB-KW"/>
</dbReference>
<dbReference type="eggNOG" id="COG2302">
    <property type="taxonomic scope" value="Bacteria"/>
</dbReference>
<dbReference type="SMART" id="SM00363">
    <property type="entry name" value="S4"/>
    <property type="match status" value="1"/>
</dbReference>
<dbReference type="InterPro" id="IPR002942">
    <property type="entry name" value="S4_RNA-bd"/>
</dbReference>
<dbReference type="InterPro" id="IPR040591">
    <property type="entry name" value="RqcP2_RBD"/>
</dbReference>
<dbReference type="Pfam" id="PF01479">
    <property type="entry name" value="S4"/>
    <property type="match status" value="1"/>
</dbReference>
<evidence type="ECO:0000313" key="3">
    <source>
        <dbReference type="EMBL" id="AGY58136.1"/>
    </source>
</evidence>
<dbReference type="InterPro" id="IPR036986">
    <property type="entry name" value="S4_RNA-bd_sf"/>
</dbReference>
<dbReference type="InterPro" id="IPR017506">
    <property type="entry name" value="PSII_S4"/>
</dbReference>
<dbReference type="Pfam" id="PF17774">
    <property type="entry name" value="YlmH_RBD"/>
    <property type="match status" value="1"/>
</dbReference>
<reference evidence="3 4" key="1">
    <citation type="journal article" date="2013" name="PLoS ONE">
        <title>Cultivation and Complete Genome Sequencing of Gloeobacter kilaueensis sp. nov., from a Lava Cave in Kilauea Caldera, Hawai'i.</title>
        <authorList>
            <person name="Saw J.H."/>
            <person name="Schatz M."/>
            <person name="Brown M.V."/>
            <person name="Kunkel D.D."/>
            <person name="Foster J.S."/>
            <person name="Shick H."/>
            <person name="Christensen S."/>
            <person name="Hou S."/>
            <person name="Wan X."/>
            <person name="Donachie S.P."/>
        </authorList>
    </citation>
    <scope>NUCLEOTIDE SEQUENCE [LARGE SCALE GENOMIC DNA]</scope>
    <source>
        <strain evidence="4">JS</strain>
    </source>
</reference>
<dbReference type="PATRIC" id="fig|1183438.3.peg.1851"/>
<gene>
    <name evidence="3" type="ORF">GKIL_1890</name>
</gene>
<protein>
    <submittedName>
        <fullName evidence="3">RNA-binding S4 domain protein</fullName>
    </submittedName>
</protein>
<sequence length="262" mass="28948">MPDTLPREELIRKAEHRDVMARLIDLAEVALRDWSVVVSDFYAPPEVGEALAIFERLVELHAVAWGGYPQAERQRIALARESIAVEADQIPVAAIDIRGNFLFDAASHRDFLGALLGTGIVRAKVGDILVLGDRGAQALVVPELVPFLEMQLKSVRTVSVQVVPVDRSELRVRPPQTKEITSVEASLRIDALGSAGFGLSRNKMVEAIEAGDVTLNWKTVTQPSKNVQTGDRIALRGRGRLEIGEVEPTKKGRFRVQMLRYQ</sequence>
<dbReference type="CDD" id="cd00165">
    <property type="entry name" value="S4"/>
    <property type="match status" value="1"/>
</dbReference>
<dbReference type="HOGENOM" id="CLU_075687_0_0_3"/>
<keyword evidence="1" id="KW-0694">RNA-binding</keyword>
<dbReference type="Gene3D" id="3.30.1370.160">
    <property type="match status" value="1"/>
</dbReference>
<dbReference type="InterPro" id="IPR012677">
    <property type="entry name" value="Nucleotide-bd_a/b_plait_sf"/>
</dbReference>
<accession>U5QGR2</accession>
<dbReference type="EMBL" id="CP003587">
    <property type="protein sequence ID" value="AGY58136.1"/>
    <property type="molecule type" value="Genomic_DNA"/>
</dbReference>
<dbReference type="RefSeq" id="WP_023173261.1">
    <property type="nucleotide sequence ID" value="NC_022600.1"/>
</dbReference>
<dbReference type="PANTHER" id="PTHR13633:SF3">
    <property type="entry name" value="MITOCHONDRIAL TRANSCRIPTION RESCUE FACTOR 1"/>
    <property type="match status" value="1"/>
</dbReference>
<dbReference type="Gene3D" id="3.10.290.10">
    <property type="entry name" value="RNA-binding S4 domain"/>
    <property type="match status" value="1"/>
</dbReference>
<dbReference type="NCBIfam" id="TIGR03069">
    <property type="entry name" value="PS_II_S4"/>
    <property type="match status" value="1"/>
</dbReference>
<dbReference type="KEGG" id="glj:GKIL_1890"/>
<dbReference type="OrthoDB" id="9812787at2"/>
<evidence type="ECO:0000259" key="2">
    <source>
        <dbReference type="SMART" id="SM00363"/>
    </source>
</evidence>
<organism evidence="3 4">
    <name type="scientific">Gloeobacter kilaueensis (strain ATCC BAA-2537 / CCAP 1431/1 / ULC 316 / JS1)</name>
    <dbReference type="NCBI Taxonomy" id="1183438"/>
    <lineage>
        <taxon>Bacteria</taxon>
        <taxon>Bacillati</taxon>
        <taxon>Cyanobacteriota</taxon>
        <taxon>Cyanophyceae</taxon>
        <taxon>Gloeobacterales</taxon>
        <taxon>Gloeobacteraceae</taxon>
        <taxon>Gloeobacter</taxon>
    </lineage>
</organism>
<name>U5QGR2_GLOK1</name>
<dbReference type="AlphaFoldDB" id="U5QGR2"/>
<keyword evidence="4" id="KW-1185">Reference proteome</keyword>
<dbReference type="SUPFAM" id="SSF55174">
    <property type="entry name" value="Alpha-L RNA-binding motif"/>
    <property type="match status" value="1"/>
</dbReference>
<feature type="domain" description="RNA-binding S4" evidence="2">
    <location>
        <begin position="187"/>
        <end position="244"/>
    </location>
</feature>
<dbReference type="Gene3D" id="3.30.70.330">
    <property type="match status" value="1"/>
</dbReference>
<evidence type="ECO:0000256" key="1">
    <source>
        <dbReference type="PROSITE-ProRule" id="PRU00182"/>
    </source>
</evidence>
<proteinExistence type="predicted"/>
<dbReference type="STRING" id="1183438.GKIL_1890"/>
<dbReference type="PANTHER" id="PTHR13633">
    <property type="entry name" value="MITOCHONDRIAL TRANSCRIPTION RESCUE FACTOR 1"/>
    <property type="match status" value="1"/>
</dbReference>
<dbReference type="PROSITE" id="PS50889">
    <property type="entry name" value="S4"/>
    <property type="match status" value="1"/>
</dbReference>
<evidence type="ECO:0000313" key="4">
    <source>
        <dbReference type="Proteomes" id="UP000017396"/>
    </source>
</evidence>